<dbReference type="EMBL" id="JBHTOK010000002">
    <property type="protein sequence ID" value="MFD1439790.1"/>
    <property type="molecule type" value="Genomic_DNA"/>
</dbReference>
<name>A0ABW4CTF0_9LACO</name>
<feature type="transmembrane region" description="Helical" evidence="1">
    <location>
        <begin position="58"/>
        <end position="87"/>
    </location>
</feature>
<evidence type="ECO:0000313" key="3">
    <source>
        <dbReference type="EMBL" id="MFD1439790.1"/>
    </source>
</evidence>
<dbReference type="InterPro" id="IPR051599">
    <property type="entry name" value="Cell_Envelope_Assoc"/>
</dbReference>
<dbReference type="CDD" id="cd06259">
    <property type="entry name" value="YdcF-like"/>
    <property type="match status" value="1"/>
</dbReference>
<dbReference type="InterPro" id="IPR014729">
    <property type="entry name" value="Rossmann-like_a/b/a_fold"/>
</dbReference>
<feature type="transmembrane region" description="Helical" evidence="1">
    <location>
        <begin position="6"/>
        <end position="24"/>
    </location>
</feature>
<dbReference type="RefSeq" id="WP_125755905.1">
    <property type="nucleotide sequence ID" value="NZ_JBHTOK010000002.1"/>
</dbReference>
<feature type="transmembrane region" description="Helical" evidence="1">
    <location>
        <begin position="330"/>
        <end position="349"/>
    </location>
</feature>
<feature type="transmembrane region" description="Helical" evidence="1">
    <location>
        <begin position="31"/>
        <end position="52"/>
    </location>
</feature>
<comment type="caution">
    <text evidence="3">The sequence shown here is derived from an EMBL/GenBank/DDBJ whole genome shotgun (WGS) entry which is preliminary data.</text>
</comment>
<evidence type="ECO:0000259" key="2">
    <source>
        <dbReference type="Pfam" id="PF02698"/>
    </source>
</evidence>
<keyword evidence="4" id="KW-1185">Reference proteome</keyword>
<dbReference type="Pfam" id="PF02698">
    <property type="entry name" value="DUF218"/>
    <property type="match status" value="1"/>
</dbReference>
<reference evidence="4" key="1">
    <citation type="journal article" date="2019" name="Int. J. Syst. Evol. Microbiol.">
        <title>The Global Catalogue of Microorganisms (GCM) 10K type strain sequencing project: providing services to taxonomists for standard genome sequencing and annotation.</title>
        <authorList>
            <consortium name="The Broad Institute Genomics Platform"/>
            <consortium name="The Broad Institute Genome Sequencing Center for Infectious Disease"/>
            <person name="Wu L."/>
            <person name="Ma J."/>
        </authorList>
    </citation>
    <scope>NUCLEOTIDE SEQUENCE [LARGE SCALE GENOMIC DNA]</scope>
    <source>
        <strain evidence="4">CCM 8912</strain>
    </source>
</reference>
<dbReference type="Gene3D" id="3.40.50.620">
    <property type="entry name" value="HUPs"/>
    <property type="match status" value="1"/>
</dbReference>
<keyword evidence="1" id="KW-0812">Transmembrane</keyword>
<evidence type="ECO:0000256" key="1">
    <source>
        <dbReference type="SAM" id="Phobius"/>
    </source>
</evidence>
<feature type="transmembrane region" description="Helical" evidence="1">
    <location>
        <begin position="99"/>
        <end position="122"/>
    </location>
</feature>
<dbReference type="Proteomes" id="UP001597212">
    <property type="component" value="Unassembled WGS sequence"/>
</dbReference>
<evidence type="ECO:0000313" key="4">
    <source>
        <dbReference type="Proteomes" id="UP001597212"/>
    </source>
</evidence>
<dbReference type="PANTHER" id="PTHR30336:SF18">
    <property type="entry name" value="MEMBRANE PROTEIN"/>
    <property type="match status" value="1"/>
</dbReference>
<feature type="transmembrane region" description="Helical" evidence="1">
    <location>
        <begin position="134"/>
        <end position="159"/>
    </location>
</feature>
<keyword evidence="1" id="KW-1133">Transmembrane helix</keyword>
<accession>A0ABW4CTF0</accession>
<feature type="domain" description="DUF218" evidence="2">
    <location>
        <begin position="169"/>
        <end position="320"/>
    </location>
</feature>
<dbReference type="InterPro" id="IPR003848">
    <property type="entry name" value="DUF218"/>
</dbReference>
<proteinExistence type="predicted"/>
<dbReference type="PANTHER" id="PTHR30336">
    <property type="entry name" value="INNER MEMBRANE PROTEIN, PROBABLE PERMEASE"/>
    <property type="match status" value="1"/>
</dbReference>
<protein>
    <submittedName>
        <fullName evidence="3">YdcF family protein</fullName>
    </submittedName>
</protein>
<organism evidence="3 4">
    <name type="scientific">Lacticaseibacillus hegangensis</name>
    <dbReference type="NCBI Taxonomy" id="2486010"/>
    <lineage>
        <taxon>Bacteria</taxon>
        <taxon>Bacillati</taxon>
        <taxon>Bacillota</taxon>
        <taxon>Bacilli</taxon>
        <taxon>Lactobacillales</taxon>
        <taxon>Lactobacillaceae</taxon>
        <taxon>Lacticaseibacillus</taxon>
    </lineage>
</organism>
<sequence>MSPLPLWLYLPAILMGALFLISFIHEPRHLYNGMLFNLFALTALTTLALAILGSKNRLLIAVSLTLFIIFVLVIALIVALHLVWLLWNAWLVWRREGHSLANMLTLALAGGLILLELAAVFGRDWVPNWLYAGLSTFFILAIGYELVALYNFLTILVLYNLQRPRHDRDYLIVLGAGLLNGSRVSPLLASRIQVAVDFYQKQIRMGRPAPKIILSGGQGPDEALPESVAMQQWAITHGVSKADTLIEDQSKTTYQNMKFSKALIDQREDGKAAKVAFFTNNYHLFRAGVFARAAGLKANGVGAATSFYYLPNAVIREYLAFVVIHKRRHIVAAIVIALIAVSVAIGRISG</sequence>
<keyword evidence="1" id="KW-0472">Membrane</keyword>
<gene>
    <name evidence="3" type="ORF">ACFQ5K_00085</name>
</gene>